<dbReference type="Proteomes" id="UP000868636">
    <property type="component" value="Unassembled WGS sequence"/>
</dbReference>
<proteinExistence type="predicted"/>
<feature type="non-terminal residue" evidence="2">
    <location>
        <position position="115"/>
    </location>
</feature>
<protein>
    <submittedName>
        <fullName evidence="2">DUF4376 domain-containing protein</fullName>
    </submittedName>
</protein>
<comment type="caution">
    <text evidence="2">The sequence shown here is derived from an EMBL/GenBank/DDBJ whole genome shotgun (WGS) entry which is preliminary data.</text>
</comment>
<organism evidence="2 3">
    <name type="scientific">Escherichia coli</name>
    <dbReference type="NCBI Taxonomy" id="562"/>
    <lineage>
        <taxon>Bacteria</taxon>
        <taxon>Pseudomonadati</taxon>
        <taxon>Pseudomonadota</taxon>
        <taxon>Gammaproteobacteria</taxon>
        <taxon>Enterobacterales</taxon>
        <taxon>Enterobacteriaceae</taxon>
        <taxon>Escherichia</taxon>
    </lineage>
</organism>
<name>A0AAN5ZM71_ECOLX</name>
<reference evidence="2" key="1">
    <citation type="journal article" date="2018" name="Genome Biol.">
        <title>SKESA: strategic k-mer extension for scrupulous assemblies.</title>
        <authorList>
            <person name="Souvorov A."/>
            <person name="Agarwala R."/>
            <person name="Lipman D.J."/>
        </authorList>
    </citation>
    <scope>NUCLEOTIDE SEQUENCE</scope>
    <source>
        <strain evidence="2">SJP41</strain>
    </source>
</reference>
<evidence type="ECO:0000313" key="3">
    <source>
        <dbReference type="Proteomes" id="UP000868636"/>
    </source>
</evidence>
<feature type="domain" description="DUF4376" evidence="1">
    <location>
        <begin position="24"/>
        <end position="101"/>
    </location>
</feature>
<sequence length="115" mass="13193">MVNGEYGVIPPFAVTPEILEREKTIRCGEINFWRDQQENAEYLMEFNGRRWDYGKRTKERISTSLAIARNGQLPEGFAWTDGDNNIVQVTPEELLALGEAIELAMFKKGVEINTR</sequence>
<dbReference type="EMBL" id="DADPIR010000230">
    <property type="protein sequence ID" value="HAZ7495177.1"/>
    <property type="molecule type" value="Genomic_DNA"/>
</dbReference>
<dbReference type="Pfam" id="PF14301">
    <property type="entry name" value="DUF4376"/>
    <property type="match status" value="1"/>
</dbReference>
<reference evidence="2" key="2">
    <citation type="submission" date="2021-03" db="EMBL/GenBank/DDBJ databases">
        <authorList>
            <consortium name="NCBI Pathogen Detection Project"/>
        </authorList>
    </citation>
    <scope>NUCLEOTIDE SEQUENCE</scope>
    <source>
        <strain evidence="2">SJP41</strain>
    </source>
</reference>
<evidence type="ECO:0000313" key="2">
    <source>
        <dbReference type="EMBL" id="HAZ7495177.1"/>
    </source>
</evidence>
<dbReference type="InterPro" id="IPR025484">
    <property type="entry name" value="DUF4376"/>
</dbReference>
<accession>A0AAN5ZM71</accession>
<evidence type="ECO:0000259" key="1">
    <source>
        <dbReference type="Pfam" id="PF14301"/>
    </source>
</evidence>
<gene>
    <name evidence="2" type="ORF">J8F57_005570</name>
</gene>
<dbReference type="AlphaFoldDB" id="A0AAN5ZM71"/>